<reference evidence="1 2" key="1">
    <citation type="journal article" date="2019" name="Sci. Rep.">
        <title>Orb-weaving spider Araneus ventricosus genome elucidates the spidroin gene catalogue.</title>
        <authorList>
            <person name="Kono N."/>
            <person name="Nakamura H."/>
            <person name="Ohtoshi R."/>
            <person name="Moran D.A.P."/>
            <person name="Shinohara A."/>
            <person name="Yoshida Y."/>
            <person name="Fujiwara M."/>
            <person name="Mori M."/>
            <person name="Tomita M."/>
            <person name="Arakawa K."/>
        </authorList>
    </citation>
    <scope>NUCLEOTIDE SEQUENCE [LARGE SCALE GENOMIC DNA]</scope>
</reference>
<proteinExistence type="predicted"/>
<dbReference type="EMBL" id="BGPR01033375">
    <property type="protein sequence ID" value="GBO07267.1"/>
    <property type="molecule type" value="Genomic_DNA"/>
</dbReference>
<dbReference type="Proteomes" id="UP000499080">
    <property type="component" value="Unassembled WGS sequence"/>
</dbReference>
<keyword evidence="2" id="KW-1185">Reference proteome</keyword>
<dbReference type="AlphaFoldDB" id="A0A4Y2U6Q1"/>
<evidence type="ECO:0000313" key="2">
    <source>
        <dbReference type="Proteomes" id="UP000499080"/>
    </source>
</evidence>
<sequence length="45" mass="4853">MLYDITVIPSQHCAAFKISKSIVEISSLPCNTVDAACSNHFGSRP</sequence>
<comment type="caution">
    <text evidence="1">The sequence shown here is derived from an EMBL/GenBank/DDBJ whole genome shotgun (WGS) entry which is preliminary data.</text>
</comment>
<feature type="non-terminal residue" evidence="1">
    <location>
        <position position="45"/>
    </location>
</feature>
<accession>A0A4Y2U6Q1</accession>
<gene>
    <name evidence="1" type="ORF">AVEN_1366_1</name>
</gene>
<organism evidence="1 2">
    <name type="scientific">Araneus ventricosus</name>
    <name type="common">Orbweaver spider</name>
    <name type="synonym">Epeira ventricosa</name>
    <dbReference type="NCBI Taxonomy" id="182803"/>
    <lineage>
        <taxon>Eukaryota</taxon>
        <taxon>Metazoa</taxon>
        <taxon>Ecdysozoa</taxon>
        <taxon>Arthropoda</taxon>
        <taxon>Chelicerata</taxon>
        <taxon>Arachnida</taxon>
        <taxon>Araneae</taxon>
        <taxon>Araneomorphae</taxon>
        <taxon>Entelegynae</taxon>
        <taxon>Araneoidea</taxon>
        <taxon>Araneidae</taxon>
        <taxon>Araneus</taxon>
    </lineage>
</organism>
<protein>
    <submittedName>
        <fullName evidence="1">Uncharacterized protein</fullName>
    </submittedName>
</protein>
<name>A0A4Y2U6Q1_ARAVE</name>
<evidence type="ECO:0000313" key="1">
    <source>
        <dbReference type="EMBL" id="GBO07267.1"/>
    </source>
</evidence>